<reference evidence="3" key="1">
    <citation type="submission" date="2018-12" db="EMBL/GenBank/DDBJ databases">
        <title>Tengunoibacter tsumagoiensis gen. nov., sp. nov., Dictyobacter kobayashii sp. nov., D. alpinus sp. nov., and D. joshuensis sp. nov. and description of Dictyobacteraceae fam. nov. within the order Ktedonobacterales isolated from Tengu-no-mugimeshi.</title>
        <authorList>
            <person name="Wang C.M."/>
            <person name="Zheng Y."/>
            <person name="Sakai Y."/>
            <person name="Toyoda A."/>
            <person name="Minakuchi Y."/>
            <person name="Abe K."/>
            <person name="Yokota A."/>
            <person name="Yabe S."/>
        </authorList>
    </citation>
    <scope>NUCLEOTIDE SEQUENCE [LARGE SCALE GENOMIC DNA]</scope>
    <source>
        <strain evidence="3">Uno11</strain>
    </source>
</reference>
<gene>
    <name evidence="2" type="ORF">KDK_67010</name>
</gene>
<dbReference type="OrthoDB" id="161402at2"/>
<dbReference type="SUPFAM" id="SSF55729">
    <property type="entry name" value="Acyl-CoA N-acyltransferases (Nat)"/>
    <property type="match status" value="1"/>
</dbReference>
<dbReference type="AlphaFoldDB" id="A0A402AUV1"/>
<dbReference type="Pfam" id="PF00583">
    <property type="entry name" value="Acetyltransf_1"/>
    <property type="match status" value="1"/>
</dbReference>
<protein>
    <submittedName>
        <fullName evidence="2">N-acetyltransferase</fullName>
    </submittedName>
</protein>
<dbReference type="InterPro" id="IPR000182">
    <property type="entry name" value="GNAT_dom"/>
</dbReference>
<organism evidence="2 3">
    <name type="scientific">Dictyobacter kobayashii</name>
    <dbReference type="NCBI Taxonomy" id="2014872"/>
    <lineage>
        <taxon>Bacteria</taxon>
        <taxon>Bacillati</taxon>
        <taxon>Chloroflexota</taxon>
        <taxon>Ktedonobacteria</taxon>
        <taxon>Ktedonobacterales</taxon>
        <taxon>Dictyobacteraceae</taxon>
        <taxon>Dictyobacter</taxon>
    </lineage>
</organism>
<evidence type="ECO:0000259" key="1">
    <source>
        <dbReference type="PROSITE" id="PS51186"/>
    </source>
</evidence>
<feature type="domain" description="N-acetyltransferase" evidence="1">
    <location>
        <begin position="23"/>
        <end position="183"/>
    </location>
</feature>
<keyword evidence="2" id="KW-0808">Transferase</keyword>
<keyword evidence="3" id="KW-1185">Reference proteome</keyword>
<dbReference type="Proteomes" id="UP000287188">
    <property type="component" value="Unassembled WGS sequence"/>
</dbReference>
<proteinExistence type="predicted"/>
<evidence type="ECO:0000313" key="2">
    <source>
        <dbReference type="EMBL" id="GCE22901.1"/>
    </source>
</evidence>
<dbReference type="PROSITE" id="PS51186">
    <property type="entry name" value="GNAT"/>
    <property type="match status" value="1"/>
</dbReference>
<dbReference type="Gene3D" id="3.40.630.30">
    <property type="match status" value="1"/>
</dbReference>
<comment type="caution">
    <text evidence="2">The sequence shown here is derived from an EMBL/GenBank/DDBJ whole genome shotgun (WGS) entry which is preliminary data.</text>
</comment>
<dbReference type="EMBL" id="BIFS01000002">
    <property type="protein sequence ID" value="GCE22901.1"/>
    <property type="molecule type" value="Genomic_DNA"/>
</dbReference>
<dbReference type="CDD" id="cd04301">
    <property type="entry name" value="NAT_SF"/>
    <property type="match status" value="1"/>
</dbReference>
<accession>A0A402AUV1</accession>
<dbReference type="InterPro" id="IPR016181">
    <property type="entry name" value="Acyl_CoA_acyltransferase"/>
</dbReference>
<sequence>MRYKRAEVTVKMRKETLPLITDYVIRYLTLAENARVQDLYERCADYVEFVTGSKPGPDTAQHIFTELPEGKTYNDKLLIGIFTPTEQLVGILDAIRNYPTEYEWYINLLLLDPQERNHRLGERIYHIFSEWASNQGAQAIRLAILERNQQAQHFWQQLGFEEIGHTDPSGTQEDSRILMRRGL</sequence>
<evidence type="ECO:0000313" key="3">
    <source>
        <dbReference type="Proteomes" id="UP000287188"/>
    </source>
</evidence>
<name>A0A402AUV1_9CHLR</name>
<dbReference type="GO" id="GO:0016747">
    <property type="term" value="F:acyltransferase activity, transferring groups other than amino-acyl groups"/>
    <property type="evidence" value="ECO:0007669"/>
    <property type="project" value="InterPro"/>
</dbReference>